<dbReference type="EMBL" id="JBHUFZ010000032">
    <property type="protein sequence ID" value="MFD1891216.1"/>
    <property type="molecule type" value="Genomic_DNA"/>
</dbReference>
<proteinExistence type="predicted"/>
<sequence length="373" mass="39203">MDEQWSFTRPSATMASDEWVSPSMLVAERPVSSLFDPGPDRHAGAPRAADRTTGGTTTPARPSITPRETGHQSPPRVARQSTSDGPGLDHPASGPVDEPPAPAAPPEVPPRQAPAPRALGEPVGQDRDPGTPVRSASFHAGQRAATSGQQPELLQLAERLFGKDVTALWTARNNPGTHPQRAVPQQSVPRARPPAPGVGVTSTPTSRRGFLALVGIAAGVPVAVTLLGDFTREPEARVDSAGQQVESDQGNFLLPTGWSLSGVEGDWVVLQGPAEDDTLRLTRSRRDEPTTEAVALAVLEEQTAQVGILRSSPGLRGDRQIAAAQSGDDSLDRLAWVVPDGQEYVLLLGGTRVGNLPSLVDPMTTVISSLTTP</sequence>
<gene>
    <name evidence="2" type="ORF">ACFSCS_13645</name>
</gene>
<feature type="region of interest" description="Disordered" evidence="1">
    <location>
        <begin position="171"/>
        <end position="203"/>
    </location>
</feature>
<feature type="compositionally biased region" description="Low complexity" evidence="1">
    <location>
        <begin position="45"/>
        <end position="62"/>
    </location>
</feature>
<feature type="compositionally biased region" description="Polar residues" evidence="1">
    <location>
        <begin position="1"/>
        <end position="14"/>
    </location>
</feature>
<feature type="compositionally biased region" description="Pro residues" evidence="1">
    <location>
        <begin position="97"/>
        <end position="113"/>
    </location>
</feature>
<evidence type="ECO:0000313" key="2">
    <source>
        <dbReference type="EMBL" id="MFD1891216.1"/>
    </source>
</evidence>
<feature type="compositionally biased region" description="Polar residues" evidence="1">
    <location>
        <begin position="171"/>
        <end position="188"/>
    </location>
</feature>
<evidence type="ECO:0008006" key="4">
    <source>
        <dbReference type="Google" id="ProtNLM"/>
    </source>
</evidence>
<dbReference type="Proteomes" id="UP001597326">
    <property type="component" value="Unassembled WGS sequence"/>
</dbReference>
<name>A0ABW4RY17_9ACTN</name>
<evidence type="ECO:0000313" key="3">
    <source>
        <dbReference type="Proteomes" id="UP001597326"/>
    </source>
</evidence>
<organism evidence="2 3">
    <name type="scientific">Luteococcus peritonei</name>
    <dbReference type="NCBI Taxonomy" id="88874"/>
    <lineage>
        <taxon>Bacteria</taxon>
        <taxon>Bacillati</taxon>
        <taxon>Actinomycetota</taxon>
        <taxon>Actinomycetes</taxon>
        <taxon>Propionibacteriales</taxon>
        <taxon>Propionibacteriaceae</taxon>
        <taxon>Luteococcus</taxon>
    </lineage>
</organism>
<reference evidence="3" key="1">
    <citation type="journal article" date="2019" name="Int. J. Syst. Evol. Microbiol.">
        <title>The Global Catalogue of Microorganisms (GCM) 10K type strain sequencing project: providing services to taxonomists for standard genome sequencing and annotation.</title>
        <authorList>
            <consortium name="The Broad Institute Genomics Platform"/>
            <consortium name="The Broad Institute Genome Sequencing Center for Infectious Disease"/>
            <person name="Wu L."/>
            <person name="Ma J."/>
        </authorList>
    </citation>
    <scope>NUCLEOTIDE SEQUENCE [LARGE SCALE GENOMIC DNA]</scope>
    <source>
        <strain evidence="3">CAIM 431</strain>
    </source>
</reference>
<feature type="region of interest" description="Disordered" evidence="1">
    <location>
        <begin position="1"/>
        <end position="150"/>
    </location>
</feature>
<accession>A0ABW4RY17</accession>
<evidence type="ECO:0000256" key="1">
    <source>
        <dbReference type="SAM" id="MobiDB-lite"/>
    </source>
</evidence>
<protein>
    <recommendedName>
        <fullName evidence="4">DUF4367 domain-containing protein</fullName>
    </recommendedName>
</protein>
<comment type="caution">
    <text evidence="2">The sequence shown here is derived from an EMBL/GenBank/DDBJ whole genome shotgun (WGS) entry which is preliminary data.</text>
</comment>
<keyword evidence="3" id="KW-1185">Reference proteome</keyword>
<dbReference type="RefSeq" id="WP_343875460.1">
    <property type="nucleotide sequence ID" value="NZ_BAAAIX010000033.1"/>
</dbReference>